<comment type="caution">
    <text evidence="1">The sequence shown here is derived from an EMBL/GenBank/DDBJ whole genome shotgun (WGS) entry which is preliminary data.</text>
</comment>
<gene>
    <name evidence="1" type="ORF">OFUS_LOCUS21526</name>
</gene>
<dbReference type="EMBL" id="CAIIXF020000010">
    <property type="protein sequence ID" value="CAH1797195.1"/>
    <property type="molecule type" value="Genomic_DNA"/>
</dbReference>
<accession>A0A8J1U1Z3</accession>
<organism evidence="1 2">
    <name type="scientific">Owenia fusiformis</name>
    <name type="common">Polychaete worm</name>
    <dbReference type="NCBI Taxonomy" id="6347"/>
    <lineage>
        <taxon>Eukaryota</taxon>
        <taxon>Metazoa</taxon>
        <taxon>Spiralia</taxon>
        <taxon>Lophotrochozoa</taxon>
        <taxon>Annelida</taxon>
        <taxon>Polychaeta</taxon>
        <taxon>Sedentaria</taxon>
        <taxon>Canalipalpata</taxon>
        <taxon>Sabellida</taxon>
        <taxon>Oweniida</taxon>
        <taxon>Oweniidae</taxon>
        <taxon>Owenia</taxon>
    </lineage>
</organism>
<reference evidence="1" key="1">
    <citation type="submission" date="2022-03" db="EMBL/GenBank/DDBJ databases">
        <authorList>
            <person name="Martin C."/>
        </authorList>
    </citation>
    <scope>NUCLEOTIDE SEQUENCE</scope>
</reference>
<dbReference type="Proteomes" id="UP000749559">
    <property type="component" value="Unassembled WGS sequence"/>
</dbReference>
<keyword evidence="2" id="KW-1185">Reference proteome</keyword>
<proteinExistence type="predicted"/>
<dbReference type="AlphaFoldDB" id="A0A8J1U1Z3"/>
<protein>
    <submittedName>
        <fullName evidence="1">Uncharacterized protein</fullName>
    </submittedName>
</protein>
<evidence type="ECO:0000313" key="2">
    <source>
        <dbReference type="Proteomes" id="UP000749559"/>
    </source>
</evidence>
<evidence type="ECO:0000313" key="1">
    <source>
        <dbReference type="EMBL" id="CAH1797195.1"/>
    </source>
</evidence>
<feature type="non-terminal residue" evidence="1">
    <location>
        <position position="1"/>
    </location>
</feature>
<sequence>NAFILSLTYSILQEFVCLAVSPMEYHRLFILNHENSIVSMDSTVGDPIMTYNVYFGVYLESINAEAHILEDGSSGLTHDEGIPDPETRAPSTMYMSHSLLQIKHIYLVYAEKNSTL</sequence>
<name>A0A8J1U1Z3_OWEFU</name>